<protein>
    <submittedName>
        <fullName evidence="1">Uncharacterized protein</fullName>
    </submittedName>
</protein>
<proteinExistence type="predicted"/>
<comment type="caution">
    <text evidence="1">The sequence shown here is derived from an EMBL/GenBank/DDBJ whole genome shotgun (WGS) entry which is preliminary data.</text>
</comment>
<dbReference type="EMBL" id="MU806408">
    <property type="protein sequence ID" value="KAJ3835477.1"/>
    <property type="molecule type" value="Genomic_DNA"/>
</dbReference>
<name>A0AA38P372_9AGAR</name>
<sequence>MTFLKMCMPVTILELHTYMLEPTRDHSAEGCIPNLQKLVPFPRSPFDMSVFEPETVVALLQSLEPSAERKKFAQKWRSNVDARIKSWTSNRKTSNQSVVPKQLDFEANIVVYVNYLSASLQTRKPNAPPPRL</sequence>
<reference evidence="1" key="1">
    <citation type="submission" date="2022-08" db="EMBL/GenBank/DDBJ databases">
        <authorList>
            <consortium name="DOE Joint Genome Institute"/>
            <person name="Min B."/>
            <person name="Riley R."/>
            <person name="Sierra-Patev S."/>
            <person name="Naranjo-Ortiz M."/>
            <person name="Looney B."/>
            <person name="Konkel Z."/>
            <person name="Slot J.C."/>
            <person name="Sakamoto Y."/>
            <person name="Steenwyk J.L."/>
            <person name="Rokas A."/>
            <person name="Carro J."/>
            <person name="Camarero S."/>
            <person name="Ferreira P."/>
            <person name="Molpeceres G."/>
            <person name="Ruiz-Duenas F.J."/>
            <person name="Serrano A."/>
            <person name="Henrissat B."/>
            <person name="Drula E."/>
            <person name="Hughes K.W."/>
            <person name="Mata J.L."/>
            <person name="Ishikawa N.K."/>
            <person name="Vargas-Isla R."/>
            <person name="Ushijima S."/>
            <person name="Smith C.A."/>
            <person name="Ahrendt S."/>
            <person name="Andreopoulos W."/>
            <person name="He G."/>
            <person name="Labutti K."/>
            <person name="Lipzen A."/>
            <person name="Ng V."/>
            <person name="Sandor L."/>
            <person name="Barry K."/>
            <person name="Martinez A.T."/>
            <person name="Xiao Y."/>
            <person name="Gibbons J.G."/>
            <person name="Terashima K."/>
            <person name="Hibbett D.S."/>
            <person name="Grigoriev I.V."/>
        </authorList>
    </citation>
    <scope>NUCLEOTIDE SEQUENCE</scope>
    <source>
        <strain evidence="1">TFB9207</strain>
    </source>
</reference>
<dbReference type="AlphaFoldDB" id="A0AA38P372"/>
<accession>A0AA38P372</accession>
<dbReference type="Proteomes" id="UP001163846">
    <property type="component" value="Unassembled WGS sequence"/>
</dbReference>
<evidence type="ECO:0000313" key="2">
    <source>
        <dbReference type="Proteomes" id="UP001163846"/>
    </source>
</evidence>
<gene>
    <name evidence="1" type="ORF">F5878DRAFT_307483</name>
</gene>
<organism evidence="1 2">
    <name type="scientific">Lentinula raphanica</name>
    <dbReference type="NCBI Taxonomy" id="153919"/>
    <lineage>
        <taxon>Eukaryota</taxon>
        <taxon>Fungi</taxon>
        <taxon>Dikarya</taxon>
        <taxon>Basidiomycota</taxon>
        <taxon>Agaricomycotina</taxon>
        <taxon>Agaricomycetes</taxon>
        <taxon>Agaricomycetidae</taxon>
        <taxon>Agaricales</taxon>
        <taxon>Marasmiineae</taxon>
        <taxon>Omphalotaceae</taxon>
        <taxon>Lentinula</taxon>
    </lineage>
</organism>
<keyword evidence="2" id="KW-1185">Reference proteome</keyword>
<evidence type="ECO:0000313" key="1">
    <source>
        <dbReference type="EMBL" id="KAJ3835477.1"/>
    </source>
</evidence>